<feature type="disulfide bond" evidence="6">
    <location>
        <begin position="288"/>
        <end position="315"/>
    </location>
</feature>
<keyword evidence="2" id="KW-0732">Signal</keyword>
<dbReference type="InterPro" id="IPR008197">
    <property type="entry name" value="WAP_dom"/>
</dbReference>
<evidence type="ECO:0000256" key="5">
    <source>
        <dbReference type="ARBA" id="ARBA00023180"/>
    </source>
</evidence>
<keyword evidence="3" id="KW-0677">Repeat</keyword>
<evidence type="ECO:0000313" key="10">
    <source>
        <dbReference type="Proteomes" id="UP000466442"/>
    </source>
</evidence>
<gene>
    <name evidence="9" type="ORF">GE061_008688</name>
</gene>
<dbReference type="Proteomes" id="UP000466442">
    <property type="component" value="Unassembled WGS sequence"/>
</dbReference>
<accession>A0A8S9WL27</accession>
<dbReference type="GO" id="GO:0005576">
    <property type="term" value="C:extracellular region"/>
    <property type="evidence" value="ECO:0007669"/>
    <property type="project" value="InterPro"/>
</dbReference>
<protein>
    <recommendedName>
        <fullName evidence="11">Sushi, von Willebrand factor type A, EGF and pentraxin domain-containing protein 1</fullName>
    </recommendedName>
</protein>
<dbReference type="AlphaFoldDB" id="A0A8S9WL27"/>
<keyword evidence="1 6" id="KW-0768">Sushi</keyword>
<dbReference type="SUPFAM" id="SSF57535">
    <property type="entry name" value="Complement control module/SCR domain"/>
    <property type="match status" value="7"/>
</dbReference>
<dbReference type="Pfam" id="PF00084">
    <property type="entry name" value="Sushi"/>
    <property type="match status" value="7"/>
</dbReference>
<feature type="domain" description="Sushi" evidence="7">
    <location>
        <begin position="138"/>
        <end position="196"/>
    </location>
</feature>
<dbReference type="InterPro" id="IPR035976">
    <property type="entry name" value="Sushi/SCR/CCP_sf"/>
</dbReference>
<keyword evidence="5" id="KW-0325">Glycoprotein</keyword>
<evidence type="ECO:0000259" key="7">
    <source>
        <dbReference type="PROSITE" id="PS50923"/>
    </source>
</evidence>
<proteinExistence type="predicted"/>
<evidence type="ECO:0000259" key="8">
    <source>
        <dbReference type="PROSITE" id="PS51390"/>
    </source>
</evidence>
<evidence type="ECO:0000256" key="2">
    <source>
        <dbReference type="ARBA" id="ARBA00022729"/>
    </source>
</evidence>
<dbReference type="PANTHER" id="PTHR46393:SF7">
    <property type="entry name" value="COMPLEMENT C2"/>
    <property type="match status" value="1"/>
</dbReference>
<dbReference type="PROSITE" id="PS50923">
    <property type="entry name" value="SUSHI"/>
    <property type="match status" value="6"/>
</dbReference>
<keyword evidence="10" id="KW-1185">Reference proteome</keyword>
<sequence>GQKCLRKCSNDEDCKSKKKKCLCDGVCGMSCIKPERESKYSCDPGQHLVGLKERTCRGDGEWSGAPAQCKHNIFCKEAPELPHARHNALPEQTTFPLETVLQYQCSHGYSTKGFSNAKCLAIDKRASWYGPDISCQPKSCGSPQDPSNGYHSGDCYTYGCKTDYHCMQGYELVGRGERTCQADGTWLPREMPACVLVTAVECPVPENPAFGNAVYTSCQYNSVVSYECRYGYTLVGEQTRRCGPDRKWSGNPPKCQVIDCGRPPPLYQGWIENLEGGTGLGASIIFRCQEGMTLVGNTSSVCQTNGTWRYPTPRCLAPCVIPKVDQGRVIFESNSSLNQIPHGQHLEIQCESRYEPNTMDAPLVCNNGTWSHMPKCLPARCKYLPKAPKNGFVIAPKTEHGMKARFSCKDGFAVKGEQTTECRYGNWTGEQPYCQEVYCPFPGYVDHGKILLVGNMGLYDYRPYVRKVANNKQHRKATSWEQCFLQIGHRIFLCVLCCLAADDLKRFRISLGTVLGDSGHTPTSTSGPPPWLGTPGLSSSLALDEDGGNGIRPPLRVALRNAMAGSLNGEIGWVGDLRALELGVMDLALEVDATGDPRVTVAISRGSSAPGSGTCGSGMAWVCSVIGSIGVEVRWGGEEVTVLAAGGSAISTPKAAFNT</sequence>
<evidence type="ECO:0000256" key="1">
    <source>
        <dbReference type="ARBA" id="ARBA00022659"/>
    </source>
</evidence>
<reference evidence="9" key="1">
    <citation type="journal article" date="2021" name="Mol. Ecol. Resour.">
        <title>Apolygus lucorum genome provides insights into omnivorousness and mesophyll feeding.</title>
        <authorList>
            <person name="Liu Y."/>
            <person name="Liu H."/>
            <person name="Wang H."/>
            <person name="Huang T."/>
            <person name="Liu B."/>
            <person name="Yang B."/>
            <person name="Yin L."/>
            <person name="Li B."/>
            <person name="Zhang Y."/>
            <person name="Zhang S."/>
            <person name="Jiang F."/>
            <person name="Zhang X."/>
            <person name="Ren Y."/>
            <person name="Wang B."/>
            <person name="Wang S."/>
            <person name="Lu Y."/>
            <person name="Wu K."/>
            <person name="Fan W."/>
            <person name="Wang G."/>
        </authorList>
    </citation>
    <scope>NUCLEOTIDE SEQUENCE</scope>
    <source>
        <strain evidence="9">12Hb</strain>
    </source>
</reference>
<feature type="disulfide bond" evidence="6">
    <location>
        <begin position="228"/>
        <end position="255"/>
    </location>
</feature>
<feature type="domain" description="WAP" evidence="8">
    <location>
        <begin position="1"/>
        <end position="35"/>
    </location>
</feature>
<dbReference type="FunFam" id="2.10.70.10:FF:000086">
    <property type="entry name" value="Hig-anchoring scaffold protein, isoform A"/>
    <property type="match status" value="1"/>
</dbReference>
<evidence type="ECO:0000256" key="6">
    <source>
        <dbReference type="PROSITE-ProRule" id="PRU00302"/>
    </source>
</evidence>
<dbReference type="OrthoDB" id="5804959at2759"/>
<organism evidence="9 10">
    <name type="scientific">Apolygus lucorum</name>
    <name type="common">Small green plant bug</name>
    <name type="synonym">Lygocoris lucorum</name>
    <dbReference type="NCBI Taxonomy" id="248454"/>
    <lineage>
        <taxon>Eukaryota</taxon>
        <taxon>Metazoa</taxon>
        <taxon>Ecdysozoa</taxon>
        <taxon>Arthropoda</taxon>
        <taxon>Hexapoda</taxon>
        <taxon>Insecta</taxon>
        <taxon>Pterygota</taxon>
        <taxon>Neoptera</taxon>
        <taxon>Paraneoptera</taxon>
        <taxon>Hemiptera</taxon>
        <taxon>Heteroptera</taxon>
        <taxon>Panheteroptera</taxon>
        <taxon>Cimicomorpha</taxon>
        <taxon>Miridae</taxon>
        <taxon>Mirini</taxon>
        <taxon>Apolygus</taxon>
    </lineage>
</organism>
<keyword evidence="4 6" id="KW-1015">Disulfide bond</keyword>
<feature type="domain" description="Sushi" evidence="7">
    <location>
        <begin position="200"/>
        <end position="257"/>
    </location>
</feature>
<evidence type="ECO:0000256" key="4">
    <source>
        <dbReference type="ARBA" id="ARBA00023157"/>
    </source>
</evidence>
<evidence type="ECO:0000313" key="9">
    <source>
        <dbReference type="EMBL" id="KAF6197722.1"/>
    </source>
</evidence>
<name>A0A8S9WL27_APOLU</name>
<evidence type="ECO:0008006" key="11">
    <source>
        <dbReference type="Google" id="ProtNLM"/>
    </source>
</evidence>
<comment type="caution">
    <text evidence="9">The sequence shown here is derived from an EMBL/GenBank/DDBJ whole genome shotgun (WGS) entry which is preliminary data.</text>
</comment>
<feature type="domain" description="Sushi" evidence="7">
    <location>
        <begin position="258"/>
        <end position="317"/>
    </location>
</feature>
<feature type="disulfide bond" evidence="6">
    <location>
        <begin position="42"/>
        <end position="69"/>
    </location>
</feature>
<dbReference type="EMBL" id="WIXP02000017">
    <property type="protein sequence ID" value="KAF6197722.1"/>
    <property type="molecule type" value="Genomic_DNA"/>
</dbReference>
<dbReference type="Gene3D" id="2.10.70.10">
    <property type="entry name" value="Complement Module, domain 1"/>
    <property type="match status" value="7"/>
</dbReference>
<dbReference type="SMART" id="SM00032">
    <property type="entry name" value="CCP"/>
    <property type="match status" value="7"/>
</dbReference>
<dbReference type="CDD" id="cd00033">
    <property type="entry name" value="CCP"/>
    <property type="match status" value="6"/>
</dbReference>
<feature type="non-terminal residue" evidence="9">
    <location>
        <position position="659"/>
    </location>
</feature>
<comment type="caution">
    <text evidence="6">Lacks conserved residue(s) required for the propagation of feature annotation.</text>
</comment>
<evidence type="ECO:0000256" key="3">
    <source>
        <dbReference type="ARBA" id="ARBA00022737"/>
    </source>
</evidence>
<feature type="domain" description="Sushi" evidence="7">
    <location>
        <begin position="379"/>
        <end position="436"/>
    </location>
</feature>
<dbReference type="GO" id="GO:0030414">
    <property type="term" value="F:peptidase inhibitor activity"/>
    <property type="evidence" value="ECO:0007669"/>
    <property type="project" value="InterPro"/>
</dbReference>
<dbReference type="InterPro" id="IPR000436">
    <property type="entry name" value="Sushi_SCR_CCP_dom"/>
</dbReference>
<dbReference type="PROSITE" id="PS51390">
    <property type="entry name" value="WAP"/>
    <property type="match status" value="1"/>
</dbReference>
<feature type="domain" description="Sushi" evidence="7">
    <location>
        <begin position="12"/>
        <end position="71"/>
    </location>
</feature>
<feature type="domain" description="Sushi" evidence="7">
    <location>
        <begin position="73"/>
        <end position="137"/>
    </location>
</feature>
<dbReference type="PANTHER" id="PTHR46393">
    <property type="entry name" value="SUSHI DOMAIN-CONTAINING PROTEIN"/>
    <property type="match status" value="1"/>
</dbReference>